<dbReference type="EMBL" id="CP035532">
    <property type="protein sequence ID" value="QBA20177.1"/>
    <property type="molecule type" value="Genomic_DNA"/>
</dbReference>
<name>A0A411DIL2_CHRID</name>
<sequence>MLTLKTCIMKTIIFFVIFTFLSNIASINAQTTTVTFETSSGGSTSFTSNGYTFNIVSQAGTFRIQGNYPNTGWNGTANDNVYIDNTGTTNISSPSFSVKSNSAFTVSKFWVFLSNIALNQSASSGTLIITGKLGGVTKFTTTKTSGFNTTFNATTGTTGINNGFTLIDLATLNNQNNSNTTIDEIQLQSTGGYVYMCLDAFTWTKISTLATSENDLKGKVNIYPNPTSGIFYMDDLKKNENVSLYDQSGKLMKSATAEKDKNKFDISEFPDGIYLITTASGSYKIIKKK</sequence>
<dbReference type="NCBIfam" id="TIGR04183">
    <property type="entry name" value="Por_Secre_tail"/>
    <property type="match status" value="1"/>
</dbReference>
<organism evidence="3">
    <name type="scientific">Chryseobacterium indologenes</name>
    <name type="common">Flavobacterium indologenes</name>
    <dbReference type="NCBI Taxonomy" id="253"/>
    <lineage>
        <taxon>Bacteria</taxon>
        <taxon>Pseudomonadati</taxon>
        <taxon>Bacteroidota</taxon>
        <taxon>Flavobacteriia</taxon>
        <taxon>Flavobacteriales</taxon>
        <taxon>Weeksellaceae</taxon>
        <taxon>Chryseobacterium group</taxon>
        <taxon>Chryseobacterium</taxon>
    </lineage>
</organism>
<proteinExistence type="predicted"/>
<gene>
    <name evidence="3" type="ORF">EU348_02955</name>
</gene>
<feature type="domain" description="Secretion system C-terminal sorting" evidence="2">
    <location>
        <begin position="222"/>
        <end position="288"/>
    </location>
</feature>
<evidence type="ECO:0000259" key="2">
    <source>
        <dbReference type="Pfam" id="PF18962"/>
    </source>
</evidence>
<evidence type="ECO:0000313" key="3">
    <source>
        <dbReference type="EMBL" id="QBA20177.1"/>
    </source>
</evidence>
<keyword evidence="1" id="KW-0732">Signal</keyword>
<accession>A0A411DIL2</accession>
<dbReference type="InterPro" id="IPR026444">
    <property type="entry name" value="Secre_tail"/>
</dbReference>
<dbReference type="Pfam" id="PF18962">
    <property type="entry name" value="Por_Secre_tail"/>
    <property type="match status" value="1"/>
</dbReference>
<evidence type="ECO:0000256" key="1">
    <source>
        <dbReference type="ARBA" id="ARBA00022729"/>
    </source>
</evidence>
<dbReference type="AlphaFoldDB" id="A0A411DIL2"/>
<protein>
    <submittedName>
        <fullName evidence="3">T9SS type A sorting domain-containing protein</fullName>
    </submittedName>
</protein>
<reference evidence="3" key="1">
    <citation type="submission" date="2019-01" db="EMBL/GenBank/DDBJ databases">
        <title>Whole Genome Sequencing for Putative Detection of Antimicrobial Resistance and Potential Virulence Factors in Chryseobacterium indologenes isolated from Nile Tilapia in Tanzania.</title>
        <authorList>
            <person name="Mwega E."/>
            <person name="Mutoloki S."/>
            <person name="Mugimba K."/>
            <person name="Colquhoun D."/>
            <person name="Mdegela R."/>
            <person name="Evensen O."/>
            <person name="Wasteson Y."/>
        </authorList>
    </citation>
    <scope>NUCLEOTIDE SEQUENCE [LARGE SCALE GENOMIC DNA]</scope>
    <source>
        <strain evidence="3">StR 01</strain>
    </source>
</reference>